<evidence type="ECO:0000313" key="13">
    <source>
        <dbReference type="Proteomes" id="UP000663846"/>
    </source>
</evidence>
<dbReference type="PANTHER" id="PTHR46300:SF7">
    <property type="entry name" value="P450, PUTATIVE (EUROFUNG)-RELATED"/>
    <property type="match status" value="1"/>
</dbReference>
<accession>A0A8H2ZZB9</accession>
<dbReference type="InterPro" id="IPR001128">
    <property type="entry name" value="Cyt_P450"/>
</dbReference>
<keyword evidence="8 10" id="KW-0503">Monooxygenase</keyword>
<dbReference type="EMBL" id="CAJMWS010000084">
    <property type="protein sequence ID" value="CAE6358443.1"/>
    <property type="molecule type" value="Genomic_DNA"/>
</dbReference>
<evidence type="ECO:0000256" key="7">
    <source>
        <dbReference type="ARBA" id="ARBA00023004"/>
    </source>
</evidence>
<dbReference type="GO" id="GO:0016705">
    <property type="term" value="F:oxidoreductase activity, acting on paired donors, with incorporation or reduction of molecular oxygen"/>
    <property type="evidence" value="ECO:0007669"/>
    <property type="project" value="InterPro"/>
</dbReference>
<evidence type="ECO:0000256" key="6">
    <source>
        <dbReference type="ARBA" id="ARBA00023002"/>
    </source>
</evidence>
<dbReference type="GO" id="GO:0004497">
    <property type="term" value="F:monooxygenase activity"/>
    <property type="evidence" value="ECO:0007669"/>
    <property type="project" value="UniProtKB-KW"/>
</dbReference>
<dbReference type="GO" id="GO:0005506">
    <property type="term" value="F:iron ion binding"/>
    <property type="evidence" value="ECO:0007669"/>
    <property type="project" value="InterPro"/>
</dbReference>
<organism evidence="12 13">
    <name type="scientific">Rhizoctonia solani</name>
    <dbReference type="NCBI Taxonomy" id="456999"/>
    <lineage>
        <taxon>Eukaryota</taxon>
        <taxon>Fungi</taxon>
        <taxon>Dikarya</taxon>
        <taxon>Basidiomycota</taxon>
        <taxon>Agaricomycotina</taxon>
        <taxon>Agaricomycetes</taxon>
        <taxon>Cantharellales</taxon>
        <taxon>Ceratobasidiaceae</taxon>
        <taxon>Rhizoctonia</taxon>
    </lineage>
</organism>
<feature type="binding site" description="axial binding residue" evidence="9">
    <location>
        <position position="443"/>
    </location>
    <ligand>
        <name>heme</name>
        <dbReference type="ChEBI" id="CHEBI:30413"/>
    </ligand>
    <ligandPart>
        <name>Fe</name>
        <dbReference type="ChEBI" id="CHEBI:18248"/>
    </ligandPart>
</feature>
<evidence type="ECO:0000256" key="1">
    <source>
        <dbReference type="ARBA" id="ARBA00001971"/>
    </source>
</evidence>
<evidence type="ECO:0000256" key="4">
    <source>
        <dbReference type="ARBA" id="ARBA00022617"/>
    </source>
</evidence>
<keyword evidence="11" id="KW-0812">Transmembrane</keyword>
<keyword evidence="7 9" id="KW-0408">Iron</keyword>
<keyword evidence="6 10" id="KW-0560">Oxidoreductase</keyword>
<keyword evidence="11" id="KW-1133">Transmembrane helix</keyword>
<dbReference type="AlphaFoldDB" id="A0A8H2ZZB9"/>
<dbReference type="Proteomes" id="UP000663846">
    <property type="component" value="Unassembled WGS sequence"/>
</dbReference>
<evidence type="ECO:0000256" key="5">
    <source>
        <dbReference type="ARBA" id="ARBA00022723"/>
    </source>
</evidence>
<dbReference type="Gene3D" id="1.10.630.10">
    <property type="entry name" value="Cytochrome P450"/>
    <property type="match status" value="1"/>
</dbReference>
<dbReference type="InterPro" id="IPR002401">
    <property type="entry name" value="Cyt_P450_E_grp-I"/>
</dbReference>
<evidence type="ECO:0000256" key="8">
    <source>
        <dbReference type="ARBA" id="ARBA00023033"/>
    </source>
</evidence>
<dbReference type="SUPFAM" id="SSF48264">
    <property type="entry name" value="Cytochrome P450"/>
    <property type="match status" value="1"/>
</dbReference>
<evidence type="ECO:0000313" key="12">
    <source>
        <dbReference type="EMBL" id="CAE6358443.1"/>
    </source>
</evidence>
<evidence type="ECO:0000256" key="9">
    <source>
        <dbReference type="PIRSR" id="PIRSR602401-1"/>
    </source>
</evidence>
<feature type="transmembrane region" description="Helical" evidence="11">
    <location>
        <begin position="6"/>
        <end position="24"/>
    </location>
</feature>
<evidence type="ECO:0008006" key="14">
    <source>
        <dbReference type="Google" id="ProtNLM"/>
    </source>
</evidence>
<dbReference type="PROSITE" id="PS00086">
    <property type="entry name" value="CYTOCHROME_P450"/>
    <property type="match status" value="1"/>
</dbReference>
<evidence type="ECO:0000256" key="11">
    <source>
        <dbReference type="SAM" id="Phobius"/>
    </source>
</evidence>
<name>A0A8H2ZZB9_9AGAM</name>
<protein>
    <recommendedName>
        <fullName evidence="14">O-methylsterigmatocystin oxidoreductase</fullName>
    </recommendedName>
</protein>
<sequence length="490" mass="55553">MAVSRIGLYVAPVSLTLLLAHYFWRRTKIRHPPSPPSLPLIGNLFSIPPGHEHLTFIKLGEQLESAIIYLEILGHKVLVLNSAETASEVLDKRSALYSDRPPIPMVTDPALMNWSGNVATARYDNIFRHYRRMMNNWLNSRAIAQFHDLQEKQARSLLRPLLNISSHAQPFELVKKEFFFNMGSLMLRLAYGYEPQDPRDPFFTEAQLAAHNVVEAGMQTNFLVNVFPVMSLIPDWLPGTSWKRTAREWGAQQDKAKSGPYEWMKAQIASGSQQVSLLSSLLQDHELLSGLSPVEREERLKEIGIIMFAGGTDTTATFLVNLVFAIVMHPHVQARAQQELDTVLGQGVLPKISDKDRLPYIRGLIDEVFRLYPVLPLALPHACYRDDTYRGYDIQKGTVILGNVWAIGRDARQYNDPDVFNPDRYLDPQVTKPPVFGWGRRKCPGIHFADASTFITTASLLSMFTFSRKRDDNGQEVIPCVELERNSLML</sequence>
<dbReference type="InterPro" id="IPR017972">
    <property type="entry name" value="Cyt_P450_CS"/>
</dbReference>
<comment type="cofactor">
    <cofactor evidence="1 9">
        <name>heme</name>
        <dbReference type="ChEBI" id="CHEBI:30413"/>
    </cofactor>
</comment>
<comment type="similarity">
    <text evidence="3 10">Belongs to the cytochrome P450 family.</text>
</comment>
<reference evidence="12" key="1">
    <citation type="submission" date="2021-01" db="EMBL/GenBank/DDBJ databases">
        <authorList>
            <person name="Kaushik A."/>
        </authorList>
    </citation>
    <scope>NUCLEOTIDE SEQUENCE</scope>
    <source>
        <strain evidence="12">AG1-1C</strain>
    </source>
</reference>
<dbReference type="InterPro" id="IPR036396">
    <property type="entry name" value="Cyt_P450_sf"/>
</dbReference>
<evidence type="ECO:0000256" key="3">
    <source>
        <dbReference type="ARBA" id="ARBA00010617"/>
    </source>
</evidence>
<dbReference type="PRINTS" id="PR00463">
    <property type="entry name" value="EP450I"/>
</dbReference>
<keyword evidence="4 9" id="KW-0349">Heme</keyword>
<dbReference type="GO" id="GO:0020037">
    <property type="term" value="F:heme binding"/>
    <property type="evidence" value="ECO:0007669"/>
    <property type="project" value="InterPro"/>
</dbReference>
<gene>
    <name evidence="12" type="ORF">RDB_LOCUS16474</name>
</gene>
<dbReference type="Pfam" id="PF00067">
    <property type="entry name" value="p450"/>
    <property type="match status" value="1"/>
</dbReference>
<comment type="pathway">
    <text evidence="2">Secondary metabolite biosynthesis.</text>
</comment>
<comment type="caution">
    <text evidence="12">The sequence shown here is derived from an EMBL/GenBank/DDBJ whole genome shotgun (WGS) entry which is preliminary data.</text>
</comment>
<keyword evidence="11" id="KW-0472">Membrane</keyword>
<dbReference type="InterPro" id="IPR050364">
    <property type="entry name" value="Cytochrome_P450_fung"/>
</dbReference>
<evidence type="ECO:0000256" key="2">
    <source>
        <dbReference type="ARBA" id="ARBA00005179"/>
    </source>
</evidence>
<dbReference type="PANTHER" id="PTHR46300">
    <property type="entry name" value="P450, PUTATIVE (EUROFUNG)-RELATED-RELATED"/>
    <property type="match status" value="1"/>
</dbReference>
<dbReference type="CDD" id="cd11065">
    <property type="entry name" value="CYP64-like"/>
    <property type="match status" value="1"/>
</dbReference>
<evidence type="ECO:0000256" key="10">
    <source>
        <dbReference type="RuleBase" id="RU000461"/>
    </source>
</evidence>
<proteinExistence type="inferred from homology"/>
<keyword evidence="5 9" id="KW-0479">Metal-binding</keyword>